<dbReference type="OrthoDB" id="5149141at2"/>
<dbReference type="AlphaFoldDB" id="A0A317CFE5"/>
<reference evidence="2 3" key="1">
    <citation type="submission" date="2018-05" db="EMBL/GenBank/DDBJ databases">
        <title>Leucothrix arctica sp. nov., isolated from Arctic seawater.</title>
        <authorList>
            <person name="Choi A."/>
            <person name="Baek K."/>
        </authorList>
    </citation>
    <scope>NUCLEOTIDE SEQUENCE [LARGE SCALE GENOMIC DNA]</scope>
    <source>
        <strain evidence="2 3">JCM 18388</strain>
    </source>
</reference>
<feature type="domain" description="TIR" evidence="1">
    <location>
        <begin position="17"/>
        <end position="150"/>
    </location>
</feature>
<dbReference type="SUPFAM" id="SSF52200">
    <property type="entry name" value="Toll/Interleukin receptor TIR domain"/>
    <property type="match status" value="1"/>
</dbReference>
<proteinExistence type="predicted"/>
<protein>
    <recommendedName>
        <fullName evidence="1">TIR domain-containing protein</fullName>
    </recommendedName>
</protein>
<accession>A0A317CFE5</accession>
<dbReference type="GO" id="GO:0007165">
    <property type="term" value="P:signal transduction"/>
    <property type="evidence" value="ECO:0007669"/>
    <property type="project" value="InterPro"/>
</dbReference>
<dbReference type="Pfam" id="PF13676">
    <property type="entry name" value="TIR_2"/>
    <property type="match status" value="1"/>
</dbReference>
<evidence type="ECO:0000259" key="1">
    <source>
        <dbReference type="SMART" id="SM00255"/>
    </source>
</evidence>
<dbReference type="Proteomes" id="UP000245539">
    <property type="component" value="Unassembled WGS sequence"/>
</dbReference>
<sequence>MKPLILQISKGLAVAEAVKVFVSYSWGVDDKTKLVAQLDPLCKARGIELIYDKQELKYKDRISSFMDKIAEAEHVITIFSKPYFESEYCMYELMKIQERGSFDQRIHPIRADTFEFNKSKARREVIRHWNEFVASEEEDIEELGAGVAPDQHEKLNLYQQIELKVSGIMANLGDMVITPLEQLQADHFAQLLDNIALPKSEHPHIPESSDSEFLETIKENIVFELESHGVEIFRDAIRDELEKLLQKLKLDKLVGDSSNAIATSLITTLKQGDSSVPVITTVLMNAAQNCFDKRGRHFKAAREHHSNIQSAVEQLLGWLVLASVDDDYIQRLTPSRDHATAVYFELPVSTLGGVEIIVSRSYQRQANINAQGSILSGKHITHNKRVRTWKVSEKTNQLMLEVWNQVFKDLKKDSGSRLSRTEISKLNAELEIRRSDNWHQEHHILAIECSDLENDKDYSDTCEQLLNELDQLTLVRFGIADQQQVFYSPEHNLMSAVNRFLTSINRTINA</sequence>
<comment type="caution">
    <text evidence="2">The sequence shown here is derived from an EMBL/GenBank/DDBJ whole genome shotgun (WGS) entry which is preliminary data.</text>
</comment>
<evidence type="ECO:0000313" key="2">
    <source>
        <dbReference type="EMBL" id="PWQ97127.1"/>
    </source>
</evidence>
<organism evidence="2 3">
    <name type="scientific">Leucothrix pacifica</name>
    <dbReference type="NCBI Taxonomy" id="1247513"/>
    <lineage>
        <taxon>Bacteria</taxon>
        <taxon>Pseudomonadati</taxon>
        <taxon>Pseudomonadota</taxon>
        <taxon>Gammaproteobacteria</taxon>
        <taxon>Thiotrichales</taxon>
        <taxon>Thiotrichaceae</taxon>
        <taxon>Leucothrix</taxon>
    </lineage>
</organism>
<keyword evidence="3" id="KW-1185">Reference proteome</keyword>
<dbReference type="Gene3D" id="3.40.50.10140">
    <property type="entry name" value="Toll/interleukin-1 receptor homology (TIR) domain"/>
    <property type="match status" value="1"/>
</dbReference>
<dbReference type="InterPro" id="IPR000157">
    <property type="entry name" value="TIR_dom"/>
</dbReference>
<dbReference type="EMBL" id="QGKM01000028">
    <property type="protein sequence ID" value="PWQ97127.1"/>
    <property type="molecule type" value="Genomic_DNA"/>
</dbReference>
<evidence type="ECO:0000313" key="3">
    <source>
        <dbReference type="Proteomes" id="UP000245539"/>
    </source>
</evidence>
<gene>
    <name evidence="2" type="ORF">DKW60_11265</name>
</gene>
<dbReference type="InterPro" id="IPR035897">
    <property type="entry name" value="Toll_tir_struct_dom_sf"/>
</dbReference>
<dbReference type="SMART" id="SM00255">
    <property type="entry name" value="TIR"/>
    <property type="match status" value="1"/>
</dbReference>
<name>A0A317CFE5_9GAMM</name>